<evidence type="ECO:0000259" key="2">
    <source>
        <dbReference type="Pfam" id="PF00586"/>
    </source>
</evidence>
<sequence length="341" mass="36817">MNLKELGEFNLIKHFTQGIPIVNSAVVTGIGDDAAVIRCGAKKFILFTTDSLIENIHFSSDLLTPYQVGEKAMAVNLSDIAAMGGIPKYAVVSVALTPETSVTFVNEVYRGIKKVAARFAVAIVGGDTARSPEGMMINISLLGEVTEKFLVHRSGAKSGDEIFVTGHLGATAAARLAGKHIPTLPLINEGREIIKKFKPTSMIDISDGLSSDIMHICEASRVGAKIYEEAIPISDETRITAKKIGKAPLKLALEGGEDYQLLFTAAAIKERHKGTKAQRHKEEHKSTRAPITNHQSPITNVLGVSISKIGEISKKKELLLIDKKGNSHRLFPAGYDHFSLP</sequence>
<dbReference type="Pfam" id="PF02769">
    <property type="entry name" value="AIRS_C"/>
    <property type="match status" value="1"/>
</dbReference>
<dbReference type="PIRSF" id="PIRSF005303">
    <property type="entry name" value="Thiam_monoph_kin"/>
    <property type="match status" value="1"/>
</dbReference>
<dbReference type="InterPro" id="IPR016188">
    <property type="entry name" value="PurM-like_N"/>
</dbReference>
<reference evidence="4 5" key="1">
    <citation type="submission" date="2018-08" db="EMBL/GenBank/DDBJ databases">
        <title>Draft genome of candidate division NPL-UPA2 bacterium Unc8 that adapted to ultra-basic serpentinizing groundwater.</title>
        <authorList>
            <person name="Ishii S."/>
            <person name="Suzuki S."/>
            <person name="Nealson K.H."/>
        </authorList>
    </citation>
    <scope>NUCLEOTIDE SEQUENCE [LARGE SCALE GENOMIC DNA]</scope>
    <source>
        <strain evidence="4">Unc8</strain>
    </source>
</reference>
<dbReference type="Gene3D" id="3.90.650.10">
    <property type="entry name" value="PurM-like C-terminal domain"/>
    <property type="match status" value="1"/>
</dbReference>
<keyword evidence="1 4" id="KW-0418">Kinase</keyword>
<dbReference type="EC" id="2.7.4.16" evidence="1"/>
<accession>A0A399FYG4</accession>
<dbReference type="HAMAP" id="MF_02128">
    <property type="entry name" value="TMP_kinase"/>
    <property type="match status" value="1"/>
</dbReference>
<proteinExistence type="inferred from homology"/>
<comment type="pathway">
    <text evidence="1">Cofactor biosynthesis; thiamine diphosphate biosynthesis; thiamine diphosphate from thiamine phosphate: step 1/1.</text>
</comment>
<feature type="binding site" evidence="1">
    <location>
        <position position="204"/>
    </location>
    <ligand>
        <name>Mg(2+)</name>
        <dbReference type="ChEBI" id="CHEBI:18420"/>
        <label>3</label>
    </ligand>
</feature>
<dbReference type="InterPro" id="IPR036921">
    <property type="entry name" value="PurM-like_N_sf"/>
</dbReference>
<dbReference type="PANTHER" id="PTHR30270">
    <property type="entry name" value="THIAMINE-MONOPHOSPHATE KINASE"/>
    <property type="match status" value="1"/>
</dbReference>
<comment type="caution">
    <text evidence="4">The sequence shown here is derived from an EMBL/GenBank/DDBJ whole genome shotgun (WGS) entry which is preliminary data.</text>
</comment>
<feature type="binding site" evidence="1">
    <location>
        <position position="50"/>
    </location>
    <ligand>
        <name>Mg(2+)</name>
        <dbReference type="ChEBI" id="CHEBI:18420"/>
        <label>1</label>
    </ligand>
</feature>
<name>A0A399FYG4_UNCN2</name>
<dbReference type="InterPro" id="IPR010918">
    <property type="entry name" value="PurM-like_C_dom"/>
</dbReference>
<dbReference type="UniPathway" id="UPA00060">
    <property type="reaction ID" value="UER00142"/>
</dbReference>
<protein>
    <recommendedName>
        <fullName evidence="1">Thiamine-monophosphate kinase</fullName>
        <shortName evidence="1">TMP kinase</shortName>
        <shortName evidence="1">Thiamine-phosphate kinase</shortName>
        <ecNumber evidence="1">2.7.4.16</ecNumber>
    </recommendedName>
</protein>
<feature type="domain" description="PurM-like C-terminal" evidence="3">
    <location>
        <begin position="177"/>
        <end position="238"/>
    </location>
</feature>
<feature type="binding site" evidence="1">
    <location>
        <position position="207"/>
    </location>
    <ligand>
        <name>Mg(2+)</name>
        <dbReference type="ChEBI" id="CHEBI:18420"/>
        <label>5</label>
    </ligand>
</feature>
<keyword evidence="1" id="KW-0784">Thiamine biosynthesis</keyword>
<feature type="binding site" evidence="1">
    <location>
        <position position="335"/>
    </location>
    <ligand>
        <name>substrate</name>
    </ligand>
</feature>
<comment type="similarity">
    <text evidence="1">Belongs to the thiamine-monophosphate kinase family.</text>
</comment>
<dbReference type="GO" id="GO:0000287">
    <property type="term" value="F:magnesium ion binding"/>
    <property type="evidence" value="ECO:0007669"/>
    <property type="project" value="UniProtKB-UniRule"/>
</dbReference>
<evidence type="ECO:0000313" key="4">
    <source>
        <dbReference type="EMBL" id="RII00420.1"/>
    </source>
</evidence>
<feature type="binding site" evidence="1">
    <location>
        <position position="79"/>
    </location>
    <ligand>
        <name>Mg(2+)</name>
        <dbReference type="ChEBI" id="CHEBI:18420"/>
        <label>4</label>
    </ligand>
</feature>
<comment type="function">
    <text evidence="1">Catalyzes the ATP-dependent phosphorylation of thiamine-monophosphate (TMP) to form thiamine-pyrophosphate (TPP), the active form of vitamin B1.</text>
</comment>
<evidence type="ECO:0000259" key="3">
    <source>
        <dbReference type="Pfam" id="PF02769"/>
    </source>
</evidence>
<feature type="binding site" evidence="1">
    <location>
        <position position="127"/>
    </location>
    <ligand>
        <name>Mg(2+)</name>
        <dbReference type="ChEBI" id="CHEBI:18420"/>
        <label>1</label>
    </ligand>
</feature>
<dbReference type="GO" id="GO:0009229">
    <property type="term" value="P:thiamine diphosphate biosynthetic process"/>
    <property type="evidence" value="ECO:0007669"/>
    <property type="project" value="UniProtKB-UniRule"/>
</dbReference>
<feature type="binding site" evidence="1">
    <location>
        <position position="50"/>
    </location>
    <ligand>
        <name>Mg(2+)</name>
        <dbReference type="ChEBI" id="CHEBI:18420"/>
        <label>2</label>
    </ligand>
</feature>
<dbReference type="Pfam" id="PF00586">
    <property type="entry name" value="AIRS"/>
    <property type="match status" value="1"/>
</dbReference>
<dbReference type="NCBIfam" id="TIGR01379">
    <property type="entry name" value="thiL"/>
    <property type="match status" value="1"/>
</dbReference>
<feature type="binding site" evidence="1">
    <location>
        <position position="109"/>
    </location>
    <ligand>
        <name>ATP</name>
        <dbReference type="ChEBI" id="CHEBI:30616"/>
    </ligand>
</feature>
<evidence type="ECO:0000313" key="5">
    <source>
        <dbReference type="Proteomes" id="UP000266287"/>
    </source>
</evidence>
<keyword evidence="1" id="KW-0460">Magnesium</keyword>
<feature type="binding site" evidence="1">
    <location>
        <position position="49"/>
    </location>
    <ligand>
        <name>Mg(2+)</name>
        <dbReference type="ChEBI" id="CHEBI:18420"/>
        <label>1</label>
    </ligand>
</feature>
<feature type="binding site" evidence="1">
    <location>
        <position position="48"/>
    </location>
    <ligand>
        <name>Mg(2+)</name>
        <dbReference type="ChEBI" id="CHEBI:18420"/>
        <label>4</label>
    </ligand>
</feature>
<feature type="binding site" evidence="1">
    <location>
        <position position="206"/>
    </location>
    <ligand>
        <name>ATP</name>
        <dbReference type="ChEBI" id="CHEBI:30616"/>
    </ligand>
</feature>
<gene>
    <name evidence="1 4" type="primary">thiL</name>
    <name evidence="4" type="ORF">B9J77_02760</name>
</gene>
<feature type="binding site" evidence="1">
    <location>
        <position position="79"/>
    </location>
    <ligand>
        <name>Mg(2+)</name>
        <dbReference type="ChEBI" id="CHEBI:18420"/>
        <label>2</label>
    </ligand>
</feature>
<comment type="miscellaneous">
    <text evidence="1">Reaction mechanism of ThiL seems to utilize a direct, inline transfer of the gamma-phosphate of ATP to TMP rather than a phosphorylated enzyme intermediate.</text>
</comment>
<feature type="domain" description="PurM-like N-terminal" evidence="2">
    <location>
        <begin position="31"/>
        <end position="145"/>
    </location>
</feature>
<dbReference type="AlphaFoldDB" id="A0A399FYG4"/>
<dbReference type="EMBL" id="NDHY01000004">
    <property type="protein sequence ID" value="RII00420.1"/>
    <property type="molecule type" value="Genomic_DNA"/>
</dbReference>
<dbReference type="SUPFAM" id="SSF55326">
    <property type="entry name" value="PurM N-terminal domain-like"/>
    <property type="match status" value="1"/>
</dbReference>
<feature type="binding site" evidence="1">
    <location>
        <position position="257"/>
    </location>
    <ligand>
        <name>substrate</name>
    </ligand>
</feature>
<dbReference type="InterPro" id="IPR036676">
    <property type="entry name" value="PurM-like_C_sf"/>
</dbReference>
<keyword evidence="1" id="KW-0547">Nucleotide-binding</keyword>
<organism evidence="4 5">
    <name type="scientific">candidate division NPL-UPA2 bacterium Unc8</name>
    <dbReference type="NCBI Taxonomy" id="1980939"/>
    <lineage>
        <taxon>Bacteria</taxon>
    </lineage>
</organism>
<dbReference type="SUPFAM" id="SSF56042">
    <property type="entry name" value="PurM C-terminal domain-like"/>
    <property type="match status" value="1"/>
</dbReference>
<dbReference type="GO" id="GO:0009030">
    <property type="term" value="F:thiamine-phosphate kinase activity"/>
    <property type="evidence" value="ECO:0007669"/>
    <property type="project" value="UniProtKB-UniRule"/>
</dbReference>
<feature type="binding site" evidence="1">
    <location>
        <begin position="126"/>
        <end position="127"/>
    </location>
    <ligand>
        <name>ATP</name>
        <dbReference type="ChEBI" id="CHEBI:30616"/>
    </ligand>
</feature>
<dbReference type="Gene3D" id="3.30.1330.10">
    <property type="entry name" value="PurM-like, N-terminal domain"/>
    <property type="match status" value="1"/>
</dbReference>
<keyword evidence="1 4" id="KW-0808">Transferase</keyword>
<feature type="binding site" evidence="1">
    <location>
        <position position="33"/>
    </location>
    <ligand>
        <name>Mg(2+)</name>
        <dbReference type="ChEBI" id="CHEBI:18420"/>
        <label>4</label>
    </ligand>
</feature>
<keyword evidence="1" id="KW-0479">Metal-binding</keyword>
<comment type="catalytic activity">
    <reaction evidence="1">
        <text>thiamine phosphate + ATP = thiamine diphosphate + ADP</text>
        <dbReference type="Rhea" id="RHEA:15913"/>
        <dbReference type="ChEBI" id="CHEBI:30616"/>
        <dbReference type="ChEBI" id="CHEBI:37575"/>
        <dbReference type="ChEBI" id="CHEBI:58937"/>
        <dbReference type="ChEBI" id="CHEBI:456216"/>
        <dbReference type="EC" id="2.7.4.16"/>
    </reaction>
</comment>
<dbReference type="GO" id="GO:0009228">
    <property type="term" value="P:thiamine biosynthetic process"/>
    <property type="evidence" value="ECO:0007669"/>
    <property type="project" value="UniProtKB-KW"/>
</dbReference>
<evidence type="ECO:0000256" key="1">
    <source>
        <dbReference type="HAMAP-Rule" id="MF_02128"/>
    </source>
</evidence>
<dbReference type="InterPro" id="IPR006283">
    <property type="entry name" value="ThiL-like"/>
</dbReference>
<dbReference type="PANTHER" id="PTHR30270:SF0">
    <property type="entry name" value="THIAMINE-MONOPHOSPHATE KINASE"/>
    <property type="match status" value="1"/>
</dbReference>
<feature type="binding site" evidence="1">
    <location>
        <position position="57"/>
    </location>
    <ligand>
        <name>substrate</name>
    </ligand>
</feature>
<dbReference type="CDD" id="cd02194">
    <property type="entry name" value="ThiL"/>
    <property type="match status" value="1"/>
</dbReference>
<dbReference type="Proteomes" id="UP000266287">
    <property type="component" value="Unassembled WGS sequence"/>
</dbReference>
<feature type="binding site" evidence="1">
    <location>
        <position position="33"/>
    </location>
    <ligand>
        <name>Mg(2+)</name>
        <dbReference type="ChEBI" id="CHEBI:18420"/>
        <label>3</label>
    </ligand>
</feature>
<feature type="binding site" evidence="1">
    <location>
        <position position="79"/>
    </location>
    <ligand>
        <name>Mg(2+)</name>
        <dbReference type="ChEBI" id="CHEBI:18420"/>
        <label>3</label>
    </ligand>
</feature>
<dbReference type="GO" id="GO:0005524">
    <property type="term" value="F:ATP binding"/>
    <property type="evidence" value="ECO:0007669"/>
    <property type="project" value="UniProtKB-UniRule"/>
</dbReference>
<keyword evidence="1" id="KW-0067">ATP-binding</keyword>
<feature type="binding site" evidence="1">
    <location>
        <position position="153"/>
    </location>
    <ligand>
        <name>ATP</name>
        <dbReference type="ChEBI" id="CHEBI:30616"/>
    </ligand>
</feature>